<dbReference type="HOGENOM" id="CLU_1077748_0_0_1"/>
<comment type="caution">
    <text evidence="3">The sequence shown here is derived from an EMBL/GenBank/DDBJ whole genome shotgun (WGS) entry which is preliminary data.</text>
</comment>
<dbReference type="EMBL" id="JMSE01001623">
    <property type="protein sequence ID" value="KDN59727.1"/>
    <property type="molecule type" value="Genomic_DNA"/>
</dbReference>
<evidence type="ECO:0000256" key="1">
    <source>
        <dbReference type="SAM" id="MobiDB-lite"/>
    </source>
</evidence>
<name>A0A066WSY6_COLSU</name>
<keyword evidence="4" id="KW-1185">Reference proteome</keyword>
<protein>
    <submittedName>
        <fullName evidence="3">Uncharacterized protein</fullName>
    </submittedName>
</protein>
<reference evidence="4" key="1">
    <citation type="journal article" date="2014" name="Genome Announc.">
        <title>Draft genome sequence of Colletotrichum sublineola, a destructive pathogen of cultivated sorghum.</title>
        <authorList>
            <person name="Baroncelli R."/>
            <person name="Sanz-Martin J.M."/>
            <person name="Rech G.E."/>
            <person name="Sukno S.A."/>
            <person name="Thon M.R."/>
        </authorList>
    </citation>
    <scope>NUCLEOTIDE SEQUENCE [LARGE SCALE GENOMIC DNA]</scope>
    <source>
        <strain evidence="4">TX430BB</strain>
    </source>
</reference>
<feature type="signal peptide" evidence="2">
    <location>
        <begin position="1"/>
        <end position="19"/>
    </location>
</feature>
<dbReference type="Proteomes" id="UP000027238">
    <property type="component" value="Unassembled WGS sequence"/>
</dbReference>
<accession>A0A066WSY6</accession>
<dbReference type="AlphaFoldDB" id="A0A066WSY6"/>
<feature type="chain" id="PRO_5001629323" evidence="2">
    <location>
        <begin position="20"/>
        <end position="258"/>
    </location>
</feature>
<evidence type="ECO:0000313" key="4">
    <source>
        <dbReference type="Proteomes" id="UP000027238"/>
    </source>
</evidence>
<evidence type="ECO:0000256" key="2">
    <source>
        <dbReference type="SAM" id="SignalP"/>
    </source>
</evidence>
<organism evidence="3 4">
    <name type="scientific">Colletotrichum sublineola</name>
    <name type="common">Sorghum anthracnose fungus</name>
    <dbReference type="NCBI Taxonomy" id="1173701"/>
    <lineage>
        <taxon>Eukaryota</taxon>
        <taxon>Fungi</taxon>
        <taxon>Dikarya</taxon>
        <taxon>Ascomycota</taxon>
        <taxon>Pezizomycotina</taxon>
        <taxon>Sordariomycetes</taxon>
        <taxon>Hypocreomycetidae</taxon>
        <taxon>Glomerellales</taxon>
        <taxon>Glomerellaceae</taxon>
        <taxon>Colletotrichum</taxon>
        <taxon>Colletotrichum graminicola species complex</taxon>
    </lineage>
</organism>
<keyword evidence="2" id="KW-0732">Signal</keyword>
<gene>
    <name evidence="3" type="ORF">CSUB01_09591</name>
</gene>
<proteinExistence type="predicted"/>
<evidence type="ECO:0000313" key="3">
    <source>
        <dbReference type="EMBL" id="KDN59727.1"/>
    </source>
</evidence>
<sequence length="258" mass="27488">MKVSIVSLVITLTSALVAANPRLSICDQTCNALCNNQNQGNSVRSDCSGLTPSCTCEKSNAERSLPSGLEGVSTPASNKPPVRRAPQAPVASTPPNFANPCLDQCNTTICVPQGKTAFSAQCDVENNLHSCNCQDLQPVPTGSAVRRRENNISPVRRQAPKACSDSCKATCGGSSDDKISPNYPATINADSYVQETVFARAIDCQGSRITPMSGALGGAFRTHCCRLWAFNSPERICGDYAWIVRKSMRALNGMIRKG</sequence>
<feature type="region of interest" description="Disordered" evidence="1">
    <location>
        <begin position="62"/>
        <end position="90"/>
    </location>
</feature>